<dbReference type="Pfam" id="PF09361">
    <property type="entry name" value="Phasin_2"/>
    <property type="match status" value="1"/>
</dbReference>
<reference evidence="3" key="1">
    <citation type="submission" date="2021-09" db="EMBL/GenBank/DDBJ databases">
        <title>Network and meta-omics reveal the key degrader and cooperation patterns in an efficient 1,4-dioxane-degrading microbial community.</title>
        <authorList>
            <person name="Dai C."/>
        </authorList>
    </citation>
    <scope>NUCLEOTIDE SEQUENCE</scope>
    <source>
        <strain evidence="3">ZM13</strain>
    </source>
</reference>
<feature type="coiled-coil region" evidence="1">
    <location>
        <begin position="52"/>
        <end position="79"/>
    </location>
</feature>
<evidence type="ECO:0000256" key="1">
    <source>
        <dbReference type="SAM" id="Coils"/>
    </source>
</evidence>
<dbReference type="NCBIfam" id="TIGR01985">
    <property type="entry name" value="phasin_2"/>
    <property type="match status" value="1"/>
</dbReference>
<keyword evidence="1" id="KW-0175">Coiled coil</keyword>
<proteinExistence type="predicted"/>
<evidence type="ECO:0000313" key="3">
    <source>
        <dbReference type="EMBL" id="UOK71127.1"/>
    </source>
</evidence>
<dbReference type="Proteomes" id="UP000831684">
    <property type="component" value="Chromosome"/>
</dbReference>
<dbReference type="InterPro" id="IPR010234">
    <property type="entry name" value="Phasin_subfam-2"/>
</dbReference>
<dbReference type="InterPro" id="IPR018968">
    <property type="entry name" value="Phasin"/>
</dbReference>
<protein>
    <submittedName>
        <fullName evidence="3">Phasin</fullName>
    </submittedName>
</protein>
<evidence type="ECO:0000259" key="2">
    <source>
        <dbReference type="Pfam" id="PF09361"/>
    </source>
</evidence>
<name>A0A9E6ZVY3_9HYPH</name>
<organism evidence="3 4">
    <name type="scientific">Ancylobacter polymorphus</name>
    <dbReference type="NCBI Taxonomy" id="223390"/>
    <lineage>
        <taxon>Bacteria</taxon>
        <taxon>Pseudomonadati</taxon>
        <taxon>Pseudomonadota</taxon>
        <taxon>Alphaproteobacteria</taxon>
        <taxon>Hyphomicrobiales</taxon>
        <taxon>Xanthobacteraceae</taxon>
        <taxon>Ancylobacter</taxon>
    </lineage>
</organism>
<dbReference type="KEGG" id="apol:K9D25_20905"/>
<gene>
    <name evidence="3" type="ORF">K9D25_20905</name>
</gene>
<dbReference type="AlphaFoldDB" id="A0A9E6ZVY3"/>
<accession>A0A9E6ZVY3</accession>
<feature type="domain" description="Phasin" evidence="2">
    <location>
        <begin position="67"/>
        <end position="165"/>
    </location>
</feature>
<evidence type="ECO:0000313" key="4">
    <source>
        <dbReference type="Proteomes" id="UP000831684"/>
    </source>
</evidence>
<sequence>MVDAAPVTPTPKKTAKAATAAFESAMPKFEMPKFEVPKFDVASAVEVPAVVREMAEKSVQNARETYEKFKANAEETTDLLEDTYSTASRGLAEYNTAALESLRTNVNAAFDYMGALFGAKSVSEAVELSTGHLRKQFDVLSSQAKELSTLAQKVAADTAEPIKASVEKTIKKAS</sequence>
<dbReference type="EMBL" id="CP083239">
    <property type="protein sequence ID" value="UOK71127.1"/>
    <property type="molecule type" value="Genomic_DNA"/>
</dbReference>
<dbReference type="RefSeq" id="WP_244377998.1">
    <property type="nucleotide sequence ID" value="NZ_CP083239.1"/>
</dbReference>